<evidence type="ECO:0000256" key="18">
    <source>
        <dbReference type="PIRSR" id="PIRSR606309-2"/>
    </source>
</evidence>
<dbReference type="FunFam" id="3.30.420.10:FF:000012">
    <property type="entry name" value="DNA polymerase III subunit epsilon"/>
    <property type="match status" value="1"/>
</dbReference>
<comment type="function">
    <text evidence="14 20">DNA polymerase III is a complex, multichain enzyme responsible for most of the replicative synthesis in bacteria. The epsilon subunit contain the editing function and is a proofreading 3'-5' exonuclease.</text>
</comment>
<dbReference type="AlphaFoldDB" id="A0AAE9ZD85"/>
<name>A0AAE9ZD85_9PROT</name>
<comment type="catalytic activity">
    <reaction evidence="16 20">
        <text>DNA(n) + a 2'-deoxyribonucleoside 5'-triphosphate = DNA(n+1) + diphosphate</text>
        <dbReference type="Rhea" id="RHEA:22508"/>
        <dbReference type="Rhea" id="RHEA-COMP:17339"/>
        <dbReference type="Rhea" id="RHEA-COMP:17340"/>
        <dbReference type="ChEBI" id="CHEBI:33019"/>
        <dbReference type="ChEBI" id="CHEBI:61560"/>
        <dbReference type="ChEBI" id="CHEBI:173112"/>
        <dbReference type="EC" id="2.7.7.7"/>
    </reaction>
</comment>
<feature type="binding site" evidence="19">
    <location>
        <position position="9"/>
    </location>
    <ligand>
        <name>a divalent metal cation</name>
        <dbReference type="ChEBI" id="CHEBI:60240"/>
        <label>1</label>
        <note>catalytic</note>
    </ligand>
</feature>
<dbReference type="GO" id="GO:0003677">
    <property type="term" value="F:DNA binding"/>
    <property type="evidence" value="ECO:0007669"/>
    <property type="project" value="InterPro"/>
</dbReference>
<evidence type="ECO:0000256" key="21">
    <source>
        <dbReference type="SAM" id="MobiDB-lite"/>
    </source>
</evidence>
<dbReference type="InterPro" id="IPR006054">
    <property type="entry name" value="DnaQ"/>
</dbReference>
<evidence type="ECO:0000256" key="1">
    <source>
        <dbReference type="ARBA" id="ARBA00001936"/>
    </source>
</evidence>
<keyword evidence="9 20" id="KW-0378">Hydrolase</keyword>
<keyword evidence="24" id="KW-1185">Reference proteome</keyword>
<dbReference type="SUPFAM" id="SSF53098">
    <property type="entry name" value="Ribonuclease H-like"/>
    <property type="match status" value="1"/>
</dbReference>
<dbReference type="Proteomes" id="UP001214043">
    <property type="component" value="Chromosome"/>
</dbReference>
<keyword evidence="4 20" id="KW-0808">Transferase</keyword>
<dbReference type="SMART" id="SM00479">
    <property type="entry name" value="EXOIII"/>
    <property type="match status" value="1"/>
</dbReference>
<accession>A0AAE9ZD85</accession>
<dbReference type="NCBIfam" id="TIGR00573">
    <property type="entry name" value="dnaq"/>
    <property type="match status" value="1"/>
</dbReference>
<comment type="subunit">
    <text evidence="15 20">DNA polymerase III contains a core (composed of alpha, epsilon and theta chains) that associates with a tau subunit. This core dimerizes to form the POLIII' complex. PolIII' associates with the gamma complex (composed of gamma, delta, delta', psi and chi chains) and with the beta chain to form the complete DNA polymerase III complex.</text>
</comment>
<dbReference type="GO" id="GO:0046872">
    <property type="term" value="F:metal ion binding"/>
    <property type="evidence" value="ECO:0007669"/>
    <property type="project" value="UniProtKB-KW"/>
</dbReference>
<dbReference type="GO" id="GO:0045004">
    <property type="term" value="P:DNA replication proofreading"/>
    <property type="evidence" value="ECO:0007669"/>
    <property type="project" value="TreeGrafter"/>
</dbReference>
<keyword evidence="7 20" id="KW-0540">Nuclease</keyword>
<feature type="domain" description="Exonuclease" evidence="22">
    <location>
        <begin position="2"/>
        <end position="176"/>
    </location>
</feature>
<dbReference type="GO" id="GO:0003887">
    <property type="term" value="F:DNA-directed DNA polymerase activity"/>
    <property type="evidence" value="ECO:0007669"/>
    <property type="project" value="UniProtKB-KW"/>
</dbReference>
<evidence type="ECO:0000256" key="4">
    <source>
        <dbReference type="ARBA" id="ARBA00022679"/>
    </source>
</evidence>
<dbReference type="EMBL" id="CP118166">
    <property type="protein sequence ID" value="WDI32799.1"/>
    <property type="molecule type" value="Genomic_DNA"/>
</dbReference>
<evidence type="ECO:0000259" key="22">
    <source>
        <dbReference type="SMART" id="SM00479"/>
    </source>
</evidence>
<evidence type="ECO:0000256" key="20">
    <source>
        <dbReference type="RuleBase" id="RU364087"/>
    </source>
</evidence>
<dbReference type="InterPro" id="IPR036397">
    <property type="entry name" value="RNaseH_sf"/>
</dbReference>
<gene>
    <name evidence="20 23" type="primary">dnaQ</name>
    <name evidence="23" type="ORF">PUV54_06260</name>
</gene>
<evidence type="ECO:0000256" key="19">
    <source>
        <dbReference type="PIRSR" id="PIRSR606309-3"/>
    </source>
</evidence>
<comment type="cofactor">
    <cofactor evidence="19">
        <name>Mg(2+)</name>
        <dbReference type="ChEBI" id="CHEBI:18420"/>
    </cofactor>
    <cofactor evidence="19">
        <name>Mn(2+)</name>
        <dbReference type="ChEBI" id="CHEBI:29035"/>
    </cofactor>
    <text evidence="19">Binds 2 divalent metal cations. Magnesium or manganese.</text>
</comment>
<keyword evidence="11 19" id="KW-0460">Magnesium</keyword>
<keyword evidence="13 19" id="KW-0464">Manganese</keyword>
<organism evidence="23 24">
    <name type="scientific">Hyphococcus flavus</name>
    <dbReference type="NCBI Taxonomy" id="1866326"/>
    <lineage>
        <taxon>Bacteria</taxon>
        <taxon>Pseudomonadati</taxon>
        <taxon>Pseudomonadota</taxon>
        <taxon>Alphaproteobacteria</taxon>
        <taxon>Parvularculales</taxon>
        <taxon>Parvularculaceae</taxon>
        <taxon>Hyphococcus</taxon>
    </lineage>
</organism>
<dbReference type="GO" id="GO:0005829">
    <property type="term" value="C:cytosol"/>
    <property type="evidence" value="ECO:0007669"/>
    <property type="project" value="TreeGrafter"/>
</dbReference>
<dbReference type="NCBIfam" id="NF004316">
    <property type="entry name" value="PRK05711.1"/>
    <property type="match status" value="1"/>
</dbReference>
<sequence length="240" mass="26263">MRQIVFDLETTGFKFSEGHRIVEIGALEMINGAVTGRNFHTYVNPERDMPEGAYKVHGLSAAFLSDKPIFTDEAVASAFLAFVGDAELIAHNGIGFDLPFLNAELEAASHKRLDNEIIDTLHLARRKFPGSPASLDALCARFGIDTSTRERDGHGALLDSKLLAKVYIELTGGAQAGLDFKRDNSSGINSGKTNTSQRTARPRPQRLAPLITDEEKAAHQAFIEELGEDSLWLRRATAAR</sequence>
<evidence type="ECO:0000256" key="12">
    <source>
        <dbReference type="ARBA" id="ARBA00022932"/>
    </source>
</evidence>
<dbReference type="InterPro" id="IPR013520">
    <property type="entry name" value="Ribonucl_H"/>
</dbReference>
<evidence type="ECO:0000256" key="16">
    <source>
        <dbReference type="ARBA" id="ARBA00049244"/>
    </source>
</evidence>
<feature type="compositionally biased region" description="Polar residues" evidence="21">
    <location>
        <begin position="185"/>
        <end position="199"/>
    </location>
</feature>
<evidence type="ECO:0000256" key="3">
    <source>
        <dbReference type="ARBA" id="ARBA00020352"/>
    </source>
</evidence>
<evidence type="ECO:0000256" key="13">
    <source>
        <dbReference type="ARBA" id="ARBA00023211"/>
    </source>
</evidence>
<dbReference type="NCBIfam" id="TIGR01406">
    <property type="entry name" value="dnaQ_proteo"/>
    <property type="match status" value="1"/>
</dbReference>
<reference evidence="23" key="1">
    <citation type="submission" date="2023-02" db="EMBL/GenBank/DDBJ databases">
        <title>Genome sequence of Hyphococcus flavus.</title>
        <authorList>
            <person name="Rong J.-C."/>
            <person name="Zhao Q."/>
            <person name="Yi M."/>
            <person name="Wu J.-Y."/>
        </authorList>
    </citation>
    <scope>NUCLEOTIDE SEQUENCE</scope>
    <source>
        <strain evidence="23">MCCC 1K03223</strain>
    </source>
</reference>
<evidence type="ECO:0000256" key="9">
    <source>
        <dbReference type="ARBA" id="ARBA00022801"/>
    </source>
</evidence>
<dbReference type="Gene3D" id="3.30.420.10">
    <property type="entry name" value="Ribonuclease H-like superfamily/Ribonuclease H"/>
    <property type="match status" value="1"/>
</dbReference>
<dbReference type="GO" id="GO:0008408">
    <property type="term" value="F:3'-5' exonuclease activity"/>
    <property type="evidence" value="ECO:0007669"/>
    <property type="project" value="TreeGrafter"/>
</dbReference>
<keyword evidence="5 20" id="KW-0548">Nucleotidyltransferase</keyword>
<evidence type="ECO:0000256" key="7">
    <source>
        <dbReference type="ARBA" id="ARBA00022722"/>
    </source>
</evidence>
<evidence type="ECO:0000313" key="23">
    <source>
        <dbReference type="EMBL" id="WDI32799.1"/>
    </source>
</evidence>
<feature type="binding site" evidence="19">
    <location>
        <position position="7"/>
    </location>
    <ligand>
        <name>a divalent metal cation</name>
        <dbReference type="ChEBI" id="CHEBI:60240"/>
        <label>1</label>
        <note>catalytic</note>
    </ligand>
</feature>
<protein>
    <recommendedName>
        <fullName evidence="3 20">DNA polymerase III subunit epsilon</fullName>
        <ecNumber evidence="2 20">2.7.7.7</ecNumber>
    </recommendedName>
</protein>
<evidence type="ECO:0000256" key="8">
    <source>
        <dbReference type="ARBA" id="ARBA00022723"/>
    </source>
</evidence>
<evidence type="ECO:0000256" key="10">
    <source>
        <dbReference type="ARBA" id="ARBA00022839"/>
    </source>
</evidence>
<evidence type="ECO:0000256" key="6">
    <source>
        <dbReference type="ARBA" id="ARBA00022705"/>
    </source>
</evidence>
<comment type="cofactor">
    <cofactor evidence="1 20">
        <name>Mn(2+)</name>
        <dbReference type="ChEBI" id="CHEBI:29035"/>
    </cofactor>
</comment>
<dbReference type="InterPro" id="IPR006309">
    <property type="entry name" value="DnaQ_proteo"/>
</dbReference>
<feature type="binding site" evidence="18">
    <location>
        <position position="7"/>
    </location>
    <ligand>
        <name>substrate</name>
    </ligand>
</feature>
<evidence type="ECO:0000256" key="2">
    <source>
        <dbReference type="ARBA" id="ARBA00012417"/>
    </source>
</evidence>
<feature type="binding site" evidence="18">
    <location>
        <position position="57"/>
    </location>
    <ligand>
        <name>substrate</name>
    </ligand>
</feature>
<dbReference type="RefSeq" id="WP_274494743.1">
    <property type="nucleotide sequence ID" value="NZ_CP118166.1"/>
</dbReference>
<dbReference type="PANTHER" id="PTHR30231">
    <property type="entry name" value="DNA POLYMERASE III SUBUNIT EPSILON"/>
    <property type="match status" value="1"/>
</dbReference>
<dbReference type="PANTHER" id="PTHR30231:SF41">
    <property type="entry name" value="DNA POLYMERASE III SUBUNIT EPSILON"/>
    <property type="match status" value="1"/>
</dbReference>
<evidence type="ECO:0000256" key="11">
    <source>
        <dbReference type="ARBA" id="ARBA00022842"/>
    </source>
</evidence>
<evidence type="ECO:0000256" key="5">
    <source>
        <dbReference type="ARBA" id="ARBA00022695"/>
    </source>
</evidence>
<feature type="binding site" evidence="19">
    <location>
        <position position="159"/>
    </location>
    <ligand>
        <name>a divalent metal cation</name>
        <dbReference type="ChEBI" id="CHEBI:60240"/>
        <label>1</label>
        <note>catalytic</note>
    </ligand>
</feature>
<keyword evidence="12 20" id="KW-0239">DNA-directed DNA polymerase</keyword>
<feature type="region of interest" description="Disordered" evidence="21">
    <location>
        <begin position="181"/>
        <end position="205"/>
    </location>
</feature>
<dbReference type="CDD" id="cd06131">
    <property type="entry name" value="DNA_pol_III_epsilon_Ecoli_like"/>
    <property type="match status" value="1"/>
</dbReference>
<proteinExistence type="predicted"/>
<keyword evidence="10 20" id="KW-0269">Exonuclease</keyword>
<evidence type="ECO:0000256" key="17">
    <source>
        <dbReference type="PIRSR" id="PIRSR606309-1"/>
    </source>
</evidence>
<keyword evidence="8 19" id="KW-0479">Metal-binding</keyword>
<feature type="binding site" evidence="18">
    <location>
        <position position="9"/>
    </location>
    <ligand>
        <name>substrate</name>
    </ligand>
</feature>
<dbReference type="InterPro" id="IPR012337">
    <property type="entry name" value="RNaseH-like_sf"/>
</dbReference>
<feature type="active site" description="Proton acceptor" evidence="17">
    <location>
        <position position="154"/>
    </location>
</feature>
<keyword evidence="6 20" id="KW-0235">DNA replication</keyword>
<dbReference type="EC" id="2.7.7.7" evidence="2 20"/>
<dbReference type="Pfam" id="PF00929">
    <property type="entry name" value="RNase_T"/>
    <property type="match status" value="1"/>
</dbReference>
<feature type="binding site" evidence="18">
    <location>
        <position position="159"/>
    </location>
    <ligand>
        <name>substrate</name>
    </ligand>
</feature>
<evidence type="ECO:0000256" key="14">
    <source>
        <dbReference type="ARBA" id="ARBA00025483"/>
    </source>
</evidence>
<dbReference type="KEGG" id="hfl:PUV54_06260"/>
<evidence type="ECO:0000256" key="15">
    <source>
        <dbReference type="ARBA" id="ARBA00026073"/>
    </source>
</evidence>
<evidence type="ECO:0000313" key="24">
    <source>
        <dbReference type="Proteomes" id="UP001214043"/>
    </source>
</evidence>